<evidence type="ECO:0000313" key="2">
    <source>
        <dbReference type="Proteomes" id="UP001244552"/>
    </source>
</evidence>
<keyword evidence="2" id="KW-1185">Reference proteome</keyword>
<organism evidence="1 2">
    <name type="scientific">Azospirillum picis</name>
    <dbReference type="NCBI Taxonomy" id="488438"/>
    <lineage>
        <taxon>Bacteria</taxon>
        <taxon>Pseudomonadati</taxon>
        <taxon>Pseudomonadota</taxon>
        <taxon>Alphaproteobacteria</taxon>
        <taxon>Rhodospirillales</taxon>
        <taxon>Azospirillaceae</taxon>
        <taxon>Azospirillum</taxon>
    </lineage>
</organism>
<dbReference type="EMBL" id="JAUSVU010000029">
    <property type="protein sequence ID" value="MDQ0536630.1"/>
    <property type="molecule type" value="Genomic_DNA"/>
</dbReference>
<dbReference type="Proteomes" id="UP001244552">
    <property type="component" value="Unassembled WGS sequence"/>
</dbReference>
<gene>
    <name evidence="1" type="ORF">QO018_005527</name>
</gene>
<accession>A0ABU0MT06</accession>
<comment type="caution">
    <text evidence="1">The sequence shown here is derived from an EMBL/GenBank/DDBJ whole genome shotgun (WGS) entry which is preliminary data.</text>
</comment>
<protein>
    <submittedName>
        <fullName evidence="1">Uncharacterized protein</fullName>
    </submittedName>
</protein>
<reference evidence="1 2" key="1">
    <citation type="submission" date="2023-07" db="EMBL/GenBank/DDBJ databases">
        <title>Genomic Encyclopedia of Type Strains, Phase IV (KMG-IV): sequencing the most valuable type-strain genomes for metagenomic binning, comparative biology and taxonomic classification.</title>
        <authorList>
            <person name="Goeker M."/>
        </authorList>
    </citation>
    <scope>NUCLEOTIDE SEQUENCE [LARGE SCALE GENOMIC DNA]</scope>
    <source>
        <strain evidence="1 2">DSM 19922</strain>
    </source>
</reference>
<evidence type="ECO:0000313" key="1">
    <source>
        <dbReference type="EMBL" id="MDQ0536630.1"/>
    </source>
</evidence>
<name>A0ABU0MT06_9PROT</name>
<sequence>MHPGLDTTHRPAAVDPAAARLPTAHQRCDAVAAAALRLPVGMVERGLQVEQRAADAVRLLVADRSDRQLKSGTVTFTRTKSSLPRSVNLEPSLVQLLEGRPRFLNSEFVFWHDDGRRYLNVSVRFEQIVRPAKESA</sequence>
<dbReference type="RefSeq" id="WP_209989551.1">
    <property type="nucleotide sequence ID" value="NZ_JAGINO010000029.1"/>
</dbReference>
<proteinExistence type="predicted"/>